<keyword evidence="6" id="KW-1185">Reference proteome</keyword>
<evidence type="ECO:0000313" key="5">
    <source>
        <dbReference type="EMBL" id="SLN66601.1"/>
    </source>
</evidence>
<keyword evidence="3" id="KW-0233">DNA recombination</keyword>
<dbReference type="Gene3D" id="1.10.443.10">
    <property type="entry name" value="Intergrase catalytic core"/>
    <property type="match status" value="1"/>
</dbReference>
<dbReference type="AlphaFoldDB" id="A0A1Y5TLB5"/>
<comment type="similarity">
    <text evidence="1">Belongs to the 'phage' integrase family.</text>
</comment>
<organism evidence="5 6">
    <name type="scientific">Roseovarius litorisediminis</name>
    <dbReference type="NCBI Taxonomy" id="1312363"/>
    <lineage>
        <taxon>Bacteria</taxon>
        <taxon>Pseudomonadati</taxon>
        <taxon>Pseudomonadota</taxon>
        <taxon>Alphaproteobacteria</taxon>
        <taxon>Rhodobacterales</taxon>
        <taxon>Roseobacteraceae</taxon>
        <taxon>Roseovarius</taxon>
    </lineage>
</organism>
<dbReference type="GO" id="GO:0003677">
    <property type="term" value="F:DNA binding"/>
    <property type="evidence" value="ECO:0007669"/>
    <property type="project" value="InterPro"/>
</dbReference>
<dbReference type="InterPro" id="IPR013762">
    <property type="entry name" value="Integrase-like_cat_sf"/>
</dbReference>
<dbReference type="OrthoDB" id="9795573at2"/>
<dbReference type="InterPro" id="IPR038488">
    <property type="entry name" value="Integrase_DNA-bd_sf"/>
</dbReference>
<evidence type="ECO:0000313" key="6">
    <source>
        <dbReference type="Proteomes" id="UP000193827"/>
    </source>
</evidence>
<evidence type="ECO:0000256" key="1">
    <source>
        <dbReference type="ARBA" id="ARBA00008857"/>
    </source>
</evidence>
<dbReference type="SUPFAM" id="SSF56349">
    <property type="entry name" value="DNA breaking-rejoining enzymes"/>
    <property type="match status" value="1"/>
</dbReference>
<dbReference type="InterPro" id="IPR002104">
    <property type="entry name" value="Integrase_catalytic"/>
</dbReference>
<dbReference type="PANTHER" id="PTHR30629:SF2">
    <property type="entry name" value="PROPHAGE INTEGRASE INTS-RELATED"/>
    <property type="match status" value="1"/>
</dbReference>
<dbReference type="GO" id="GO:0006310">
    <property type="term" value="P:DNA recombination"/>
    <property type="evidence" value="ECO:0007669"/>
    <property type="project" value="UniProtKB-KW"/>
</dbReference>
<dbReference type="Gene3D" id="3.30.160.390">
    <property type="entry name" value="Integrase, DNA-binding domain"/>
    <property type="match status" value="1"/>
</dbReference>
<keyword evidence="2" id="KW-0229">DNA integration</keyword>
<dbReference type="Proteomes" id="UP000193827">
    <property type="component" value="Unassembled WGS sequence"/>
</dbReference>
<dbReference type="EMBL" id="FWFL01000013">
    <property type="protein sequence ID" value="SLN66601.1"/>
    <property type="molecule type" value="Genomic_DNA"/>
</dbReference>
<gene>
    <name evidence="5" type="ORF">PEL8287_03690</name>
</gene>
<dbReference type="RefSeq" id="WP_085893888.1">
    <property type="nucleotide sequence ID" value="NZ_FWFL01000013.1"/>
</dbReference>
<dbReference type="PROSITE" id="PS51898">
    <property type="entry name" value="TYR_RECOMBINASE"/>
    <property type="match status" value="1"/>
</dbReference>
<dbReference type="GO" id="GO:0015074">
    <property type="term" value="P:DNA integration"/>
    <property type="evidence" value="ECO:0007669"/>
    <property type="project" value="UniProtKB-KW"/>
</dbReference>
<feature type="domain" description="Tyr recombinase" evidence="4">
    <location>
        <begin position="196"/>
        <end position="372"/>
    </location>
</feature>
<sequence>MARLETNLTSRPAIAKIKNPQAGTDFYSHKGDALKGLRLAVGARTKVWILSKRIGGKVRSIKLGDWPEVVNGDKALIIARDKIEELETGTDAKATNIATLHDAFESHAAQSDAKPETVANYRLQIANHLDDLFSKPVEQITLPMMEAAISGKTVSTAKHLVQIIKMAFRRASIVRRCFDVSADLKVKGAKKYKPSNNVKFDPAEQWPAIDLIFECNSLVHRTAWLLMLFTGFRSINVRTLNWDQVDLDKKTIKLTAMKNGLDRTFPISDVVCAALTRLPHREGFVFPADTPRSNTGHIGQLAARTRGVEKYHGKERPMKALRQHDCRRLFTTAARRARLPEYVIDELRGDTAKKVQDIYDQGSANHGDANLIAERICTECGITPAFVLERIKSGA</sequence>
<accession>A0A1Y5TLB5</accession>
<protein>
    <submittedName>
        <fullName evidence="5">Phage integrase family protein</fullName>
    </submittedName>
</protein>
<name>A0A1Y5TLB5_9RHOB</name>
<proteinExistence type="inferred from homology"/>
<dbReference type="InterPro" id="IPR011010">
    <property type="entry name" value="DNA_brk_join_enz"/>
</dbReference>
<dbReference type="Pfam" id="PF00589">
    <property type="entry name" value="Phage_integrase"/>
    <property type="match status" value="1"/>
</dbReference>
<evidence type="ECO:0000256" key="2">
    <source>
        <dbReference type="ARBA" id="ARBA00022908"/>
    </source>
</evidence>
<reference evidence="5 6" key="1">
    <citation type="submission" date="2017-03" db="EMBL/GenBank/DDBJ databases">
        <authorList>
            <person name="Afonso C.L."/>
            <person name="Miller P.J."/>
            <person name="Scott M.A."/>
            <person name="Spackman E."/>
            <person name="Goraichik I."/>
            <person name="Dimitrov K.M."/>
            <person name="Suarez D.L."/>
            <person name="Swayne D.E."/>
        </authorList>
    </citation>
    <scope>NUCLEOTIDE SEQUENCE [LARGE SCALE GENOMIC DNA]</scope>
    <source>
        <strain evidence="5 6">CECT 8287</strain>
    </source>
</reference>
<evidence type="ECO:0000256" key="3">
    <source>
        <dbReference type="ARBA" id="ARBA00023172"/>
    </source>
</evidence>
<evidence type="ECO:0000259" key="4">
    <source>
        <dbReference type="PROSITE" id="PS51898"/>
    </source>
</evidence>
<dbReference type="InterPro" id="IPR050808">
    <property type="entry name" value="Phage_Integrase"/>
</dbReference>
<dbReference type="PANTHER" id="PTHR30629">
    <property type="entry name" value="PROPHAGE INTEGRASE"/>
    <property type="match status" value="1"/>
</dbReference>